<accession>A0AAD9N6M1</accession>
<dbReference type="GO" id="GO:1901053">
    <property type="term" value="P:sarcosine catabolic process"/>
    <property type="evidence" value="ECO:0007669"/>
    <property type="project" value="TreeGrafter"/>
</dbReference>
<dbReference type="InterPro" id="IPR036188">
    <property type="entry name" value="FAD/NAD-bd_sf"/>
</dbReference>
<dbReference type="GO" id="GO:0008480">
    <property type="term" value="F:sarcosine dehydrogenase activity"/>
    <property type="evidence" value="ECO:0007669"/>
    <property type="project" value="TreeGrafter"/>
</dbReference>
<dbReference type="InterPro" id="IPR013977">
    <property type="entry name" value="GcvT_C"/>
</dbReference>
<gene>
    <name evidence="6" type="ORF">LSH36_159g01004</name>
</gene>
<comment type="similarity">
    <text evidence="1">Belongs to the GcvT family.</text>
</comment>
<dbReference type="Pfam" id="PF16350">
    <property type="entry name" value="FAO_M"/>
    <property type="match status" value="1"/>
</dbReference>
<dbReference type="Gene3D" id="3.30.9.10">
    <property type="entry name" value="D-Amino Acid Oxidase, subunit A, domain 2"/>
    <property type="match status" value="1"/>
</dbReference>
<dbReference type="PANTHER" id="PTHR13847:SF200">
    <property type="entry name" value="SARCOSINE DEHYDROGENASE, MITOCHONDRIAL"/>
    <property type="match status" value="1"/>
</dbReference>
<evidence type="ECO:0000313" key="6">
    <source>
        <dbReference type="EMBL" id="KAK2159052.1"/>
    </source>
</evidence>
<reference evidence="6" key="1">
    <citation type="journal article" date="2023" name="Mol. Biol. Evol.">
        <title>Third-Generation Sequencing Reveals the Adaptive Role of the Epigenome in Three Deep-Sea Polychaetes.</title>
        <authorList>
            <person name="Perez M."/>
            <person name="Aroh O."/>
            <person name="Sun Y."/>
            <person name="Lan Y."/>
            <person name="Juniper S.K."/>
            <person name="Young C.R."/>
            <person name="Angers B."/>
            <person name="Qian P.Y."/>
        </authorList>
    </citation>
    <scope>NUCLEOTIDE SEQUENCE</scope>
    <source>
        <strain evidence="6">P08H-3</strain>
    </source>
</reference>
<dbReference type="SUPFAM" id="SSF54373">
    <property type="entry name" value="FAD-linked reductases, C-terminal domain"/>
    <property type="match status" value="1"/>
</dbReference>
<sequence length="933" mass="104378">MANICNLVLLFRYCHITMNLARFVLSKAHTRGLCWCMNRPLIFCRQFLQTYATPHQNSTSQTGVPYNSYQVSDLPRRADVVVIGGGVIGCGVLYHLANHGITDVVLLEKDQLTAGTTWHTAGLVWSLRPNDTEVALLARSKELMQSLEAETGVNTGWINNGGLFVAKTTVRLDEYKRLHTLGKAFNVESYILTPEETKKLYPLLNVSDLCGSLYSPTDGTIDPAGYCTALTRGATGKGAKVIQNCMVTGVITYIDDFGTRRVKGVQTSLGTIEADVVVNACGVWGKKIGAMAGVAVPLVAMRHAYVVTEAIEGIQHMPNVRDHDASIYCKLQGDALSVGGYEPNPIFIDEVDDNFAFSLYELDWDVFSHNIDGAITRIPAIETTGIKSTVCGPESFTPDHKPLMGESPEVRGFYLACGFNSAGMMNSIFAEELAKWIIHGRPAVNMYPFDIRRFSTRYTENKKWQHESSHEAYAKNYAIIFPHDEPLASRNIRQDALYKRQGWERPGWYTDDGPVPLFTTLQTLPYNYYGYYGNKKLLDYHYYDKLKYDYTFDFPKHHDVIGSECLACRNNIVVFNMSYFGKFYLVGPDAQIAADWIFTNDMQKNPGSTVYTCILNKAGGIELDLTVSVLESGSGRPHSPKFEGRGFYLAVGGGAAQHAFSYIMDIIQDHKWRCELLDHSDDVCFISVQGPNSRVVLQKLTDCDLSDEQFPFGTHQDYEFKAAARIREQHYYMAKKQKTNLQQLDLCINGEGLEVIKIANQEARAMRMSFVGELGWELHLPSSDAVKVYEAIMEAGESFSIRNAGYRALDSLSLEKGTWYLVTNIGIKHDVILFVFILSNMLNFNCTVFLSSLPLFGHEAIWRDGTCVGYLLRAEYAYTLKKTVACGLVKSPEGTTIITDDSKKPVHNVEVMGKLITAAHLMSYNPRLKSVKK</sequence>
<evidence type="ECO:0000256" key="1">
    <source>
        <dbReference type="ARBA" id="ARBA00008609"/>
    </source>
</evidence>
<evidence type="ECO:0000259" key="2">
    <source>
        <dbReference type="Pfam" id="PF01266"/>
    </source>
</evidence>
<keyword evidence="7" id="KW-1185">Reference proteome</keyword>
<feature type="domain" description="FAD dependent oxidoreductase central" evidence="5">
    <location>
        <begin position="439"/>
        <end position="493"/>
    </location>
</feature>
<dbReference type="SUPFAM" id="SSF51905">
    <property type="entry name" value="FAD/NAD(P)-binding domain"/>
    <property type="match status" value="1"/>
</dbReference>
<dbReference type="InterPro" id="IPR006076">
    <property type="entry name" value="FAD-dep_OxRdtase"/>
</dbReference>
<dbReference type="Gene3D" id="3.30.1360.120">
    <property type="entry name" value="Probable tRNA modification gtpase trme, domain 1"/>
    <property type="match status" value="2"/>
</dbReference>
<dbReference type="InterPro" id="IPR027266">
    <property type="entry name" value="TrmE/GcvT-like"/>
</dbReference>
<dbReference type="Proteomes" id="UP001208570">
    <property type="component" value="Unassembled WGS sequence"/>
</dbReference>
<feature type="domain" description="GCVT N-terminal" evidence="3">
    <location>
        <begin position="499"/>
        <end position="723"/>
    </location>
</feature>
<evidence type="ECO:0000259" key="4">
    <source>
        <dbReference type="Pfam" id="PF08669"/>
    </source>
</evidence>
<evidence type="ECO:0000259" key="3">
    <source>
        <dbReference type="Pfam" id="PF01571"/>
    </source>
</evidence>
<dbReference type="Gene3D" id="3.50.50.60">
    <property type="entry name" value="FAD/NAD(P)-binding domain"/>
    <property type="match status" value="1"/>
</dbReference>
<dbReference type="FunFam" id="3.30.70.1400:FF:000004">
    <property type="entry name" value="Sarcosine dehydrogenase, mitochondrial"/>
    <property type="match status" value="1"/>
</dbReference>
<feature type="domain" description="GCVT N-terminal" evidence="3">
    <location>
        <begin position="755"/>
        <end position="822"/>
    </location>
</feature>
<feature type="domain" description="Aminomethyltransferase C-terminal" evidence="4">
    <location>
        <begin position="855"/>
        <end position="918"/>
    </location>
</feature>
<dbReference type="PANTHER" id="PTHR13847">
    <property type="entry name" value="SARCOSINE DEHYDROGENASE-RELATED"/>
    <property type="match status" value="1"/>
</dbReference>
<dbReference type="Pfam" id="PF08669">
    <property type="entry name" value="GCV_T_C"/>
    <property type="match status" value="1"/>
</dbReference>
<dbReference type="InterPro" id="IPR006222">
    <property type="entry name" value="GCVT_N"/>
</dbReference>
<dbReference type="SUPFAM" id="SSF101790">
    <property type="entry name" value="Aminomethyltransferase beta-barrel domain"/>
    <property type="match status" value="1"/>
</dbReference>
<dbReference type="Pfam" id="PF01571">
    <property type="entry name" value="GCV_T"/>
    <property type="match status" value="2"/>
</dbReference>
<feature type="domain" description="FAD dependent oxidoreductase" evidence="2">
    <location>
        <begin position="79"/>
        <end position="436"/>
    </location>
</feature>
<dbReference type="EMBL" id="JAODUP010000159">
    <property type="protein sequence ID" value="KAK2159052.1"/>
    <property type="molecule type" value="Genomic_DNA"/>
</dbReference>
<dbReference type="AlphaFoldDB" id="A0AAD9N6M1"/>
<dbReference type="InterPro" id="IPR032503">
    <property type="entry name" value="FAO_M"/>
</dbReference>
<evidence type="ECO:0008006" key="8">
    <source>
        <dbReference type="Google" id="ProtNLM"/>
    </source>
</evidence>
<dbReference type="Gene3D" id="2.40.30.110">
    <property type="entry name" value="Aminomethyltransferase beta-barrel domains"/>
    <property type="match status" value="1"/>
</dbReference>
<evidence type="ECO:0000313" key="7">
    <source>
        <dbReference type="Proteomes" id="UP001208570"/>
    </source>
</evidence>
<protein>
    <recommendedName>
        <fullName evidence="8">Sarcosine dehydrogenase, mitochondrial</fullName>
    </recommendedName>
</protein>
<comment type="caution">
    <text evidence="6">The sequence shown here is derived from an EMBL/GenBank/DDBJ whole genome shotgun (WGS) entry which is preliminary data.</text>
</comment>
<dbReference type="GO" id="GO:0005759">
    <property type="term" value="C:mitochondrial matrix"/>
    <property type="evidence" value="ECO:0007669"/>
    <property type="project" value="TreeGrafter"/>
</dbReference>
<proteinExistence type="inferred from homology"/>
<dbReference type="SUPFAM" id="SSF103025">
    <property type="entry name" value="Folate-binding domain"/>
    <property type="match status" value="1"/>
</dbReference>
<dbReference type="Pfam" id="PF01266">
    <property type="entry name" value="DAO"/>
    <property type="match status" value="1"/>
</dbReference>
<evidence type="ECO:0000259" key="5">
    <source>
        <dbReference type="Pfam" id="PF16350"/>
    </source>
</evidence>
<name>A0AAD9N6M1_9ANNE</name>
<dbReference type="InterPro" id="IPR029043">
    <property type="entry name" value="GcvT/YgfZ_C"/>
</dbReference>
<organism evidence="6 7">
    <name type="scientific">Paralvinella palmiformis</name>
    <dbReference type="NCBI Taxonomy" id="53620"/>
    <lineage>
        <taxon>Eukaryota</taxon>
        <taxon>Metazoa</taxon>
        <taxon>Spiralia</taxon>
        <taxon>Lophotrochozoa</taxon>
        <taxon>Annelida</taxon>
        <taxon>Polychaeta</taxon>
        <taxon>Sedentaria</taxon>
        <taxon>Canalipalpata</taxon>
        <taxon>Terebellida</taxon>
        <taxon>Terebelliformia</taxon>
        <taxon>Alvinellidae</taxon>
        <taxon>Paralvinella</taxon>
    </lineage>
</organism>